<dbReference type="AlphaFoldDB" id="A0A6C0F585"/>
<proteinExistence type="predicted"/>
<sequence length="41" mass="4873">MGRPWLVRCELLVSKWRKSFKVANLRKNLEFGLEAQFARHG</sequence>
<organism evidence="1">
    <name type="scientific">viral metagenome</name>
    <dbReference type="NCBI Taxonomy" id="1070528"/>
    <lineage>
        <taxon>unclassified sequences</taxon>
        <taxon>metagenomes</taxon>
        <taxon>organismal metagenomes</taxon>
    </lineage>
</organism>
<reference evidence="1" key="1">
    <citation type="journal article" date="2020" name="Nature">
        <title>Giant virus diversity and host interactions through global metagenomics.</title>
        <authorList>
            <person name="Schulz F."/>
            <person name="Roux S."/>
            <person name="Paez-Espino D."/>
            <person name="Jungbluth S."/>
            <person name="Walsh D.A."/>
            <person name="Denef V.J."/>
            <person name="McMahon K.D."/>
            <person name="Konstantinidis K.T."/>
            <person name="Eloe-Fadrosh E.A."/>
            <person name="Kyrpides N.C."/>
            <person name="Woyke T."/>
        </authorList>
    </citation>
    <scope>NUCLEOTIDE SEQUENCE</scope>
    <source>
        <strain evidence="1">GVMAG-M-3300009182-46</strain>
    </source>
</reference>
<name>A0A6C0F585_9ZZZZ</name>
<dbReference type="EMBL" id="MN739029">
    <property type="protein sequence ID" value="QHT36031.1"/>
    <property type="molecule type" value="Genomic_DNA"/>
</dbReference>
<protein>
    <submittedName>
        <fullName evidence="1">Uncharacterized protein</fullName>
    </submittedName>
</protein>
<accession>A0A6C0F585</accession>
<evidence type="ECO:0000313" key="1">
    <source>
        <dbReference type="EMBL" id="QHT36031.1"/>
    </source>
</evidence>